<dbReference type="Pfam" id="PF00664">
    <property type="entry name" value="ABC_membrane"/>
    <property type="match status" value="1"/>
</dbReference>
<feature type="transmembrane region" description="Helical" evidence="8">
    <location>
        <begin position="257"/>
        <end position="279"/>
    </location>
</feature>
<keyword evidence="14" id="KW-1185">Reference proteome</keyword>
<sequence>MKGGGLVSQVKELGYLMRFMNRRRKIQYYTGLGITAVNQTLFLVSFSLVVQNLVNFADYRDSALMYRAFYILAGALFLENVISPWFTYLYQRSVEFTIVDVRERLYRKFCRLRPKYLEQTHHGDLMSRVNNDVAAVELTFSSIYFMLLLQVVFSVGSIISMVLIDWRFASVSLLVLLLSFSISARFARQIRVLSEKSLQTLARMTEKFKDFIGGIQLVKLFHIRPVYSQYRSLNEDVTRLAEQTAKKNGLQAAVNHFVSYVTFCGIIVIGSLLYAFGLIGMGSVAALAVLQINLTHAIMNFGTVLSMAQNSLAGAHRIEEILSEEEEPERLGLPDPKRSSEAMVEFRDVEFSYQADKKVLYRMSMKVYPGQVAAIVGASGSGKSTLIKLLLGFYPVDSGEILLGGKLFGSYTLDEIRGQIAYVPQEPFLFSGTIEENIRYGNPQATTDDVIEAAKAAYAHHFIEELPGGYGTQAGERGASLSGGQRQRIAIARAILKNAPILLLDEATSALDNESEHWVQQALNELMKGRTTILIAHRLSTVEKADSITVMNQGTVVERGTHRDLLEQGGYYARLYG</sequence>
<reference evidence="11 14" key="2">
    <citation type="submission" date="2022-05" db="EMBL/GenBank/DDBJ databases">
        <title>Genome Sequencing of Bee-Associated Microbes.</title>
        <authorList>
            <person name="Dunlap C."/>
        </authorList>
    </citation>
    <scope>NUCLEOTIDE SEQUENCE [LARGE SCALE GENOMIC DNA]</scope>
    <source>
        <strain evidence="11 14">NRRL B-23120</strain>
    </source>
</reference>
<dbReference type="RefSeq" id="WP_042226863.1">
    <property type="nucleotide sequence ID" value="NZ_CP026520.1"/>
</dbReference>
<dbReference type="InterPro" id="IPR003439">
    <property type="entry name" value="ABC_transporter-like_ATP-bd"/>
</dbReference>
<dbReference type="PANTHER" id="PTHR43394">
    <property type="entry name" value="ATP-DEPENDENT PERMEASE MDL1, MITOCHONDRIAL"/>
    <property type="match status" value="1"/>
</dbReference>
<evidence type="ECO:0000256" key="5">
    <source>
        <dbReference type="ARBA" id="ARBA00022840"/>
    </source>
</evidence>
<evidence type="ECO:0000256" key="7">
    <source>
        <dbReference type="ARBA" id="ARBA00023136"/>
    </source>
</evidence>
<feature type="domain" description="ABC transmembrane type-1" evidence="10">
    <location>
        <begin position="39"/>
        <end position="310"/>
    </location>
</feature>
<evidence type="ECO:0000313" key="12">
    <source>
        <dbReference type="EMBL" id="QAV19603.1"/>
    </source>
</evidence>
<keyword evidence="4" id="KW-0547">Nucleotide-binding</keyword>
<dbReference type="SMART" id="SM00382">
    <property type="entry name" value="AAA"/>
    <property type="match status" value="1"/>
</dbReference>
<reference evidence="12 13" key="1">
    <citation type="submission" date="2018-01" db="EMBL/GenBank/DDBJ databases">
        <title>The whole genome sequencing and assembly of Paenibacillus chitinolyticus KCCM 41400 strain.</title>
        <authorList>
            <person name="Kim J.-Y."/>
            <person name="Park M.-K."/>
            <person name="Lee Y.-J."/>
            <person name="Yi H."/>
            <person name="Bahn Y.-S."/>
            <person name="Kim J.F."/>
            <person name="Lee D.-W."/>
        </authorList>
    </citation>
    <scope>NUCLEOTIDE SEQUENCE [LARGE SCALE GENOMIC DNA]</scope>
    <source>
        <strain evidence="12 13">KCCM 41400</strain>
    </source>
</reference>
<dbReference type="GO" id="GO:0016887">
    <property type="term" value="F:ATP hydrolysis activity"/>
    <property type="evidence" value="ECO:0007669"/>
    <property type="project" value="InterPro"/>
</dbReference>
<dbReference type="PROSITE" id="PS00211">
    <property type="entry name" value="ABC_TRANSPORTER_1"/>
    <property type="match status" value="1"/>
</dbReference>
<dbReference type="OrthoDB" id="9770415at2"/>
<evidence type="ECO:0000256" key="6">
    <source>
        <dbReference type="ARBA" id="ARBA00022989"/>
    </source>
</evidence>
<evidence type="ECO:0000256" key="2">
    <source>
        <dbReference type="ARBA" id="ARBA00005417"/>
    </source>
</evidence>
<evidence type="ECO:0000256" key="3">
    <source>
        <dbReference type="ARBA" id="ARBA00022692"/>
    </source>
</evidence>
<dbReference type="InterPro" id="IPR003593">
    <property type="entry name" value="AAA+_ATPase"/>
</dbReference>
<dbReference type="PROSITE" id="PS50893">
    <property type="entry name" value="ABC_TRANSPORTER_2"/>
    <property type="match status" value="1"/>
</dbReference>
<comment type="subcellular location">
    <subcellularLocation>
        <location evidence="1">Cell membrane</location>
        <topology evidence="1">Multi-pass membrane protein</topology>
    </subcellularLocation>
</comment>
<organism evidence="12 13">
    <name type="scientific">Paenibacillus chitinolyticus</name>
    <dbReference type="NCBI Taxonomy" id="79263"/>
    <lineage>
        <taxon>Bacteria</taxon>
        <taxon>Bacillati</taxon>
        <taxon>Bacillota</taxon>
        <taxon>Bacilli</taxon>
        <taxon>Bacillales</taxon>
        <taxon>Paenibacillaceae</taxon>
        <taxon>Paenibacillus</taxon>
    </lineage>
</organism>
<dbReference type="CDD" id="cd07346">
    <property type="entry name" value="ABC_6TM_exporters"/>
    <property type="match status" value="1"/>
</dbReference>
<dbReference type="InterPro" id="IPR011527">
    <property type="entry name" value="ABC1_TM_dom"/>
</dbReference>
<keyword evidence="3 8" id="KW-0812">Transmembrane</keyword>
<dbReference type="InterPro" id="IPR036640">
    <property type="entry name" value="ABC1_TM_sf"/>
</dbReference>
<dbReference type="Gene3D" id="3.40.50.300">
    <property type="entry name" value="P-loop containing nucleotide triphosphate hydrolases"/>
    <property type="match status" value="1"/>
</dbReference>
<evidence type="ECO:0000313" key="11">
    <source>
        <dbReference type="EMBL" id="MCY9596597.1"/>
    </source>
</evidence>
<dbReference type="AlphaFoldDB" id="A0A410WZ40"/>
<dbReference type="Gene3D" id="1.20.1560.10">
    <property type="entry name" value="ABC transporter type 1, transmembrane domain"/>
    <property type="match status" value="1"/>
</dbReference>
<protein>
    <submittedName>
        <fullName evidence="11 12">ABC transporter ATP-binding protein</fullName>
    </submittedName>
</protein>
<evidence type="ECO:0000259" key="9">
    <source>
        <dbReference type="PROSITE" id="PS50893"/>
    </source>
</evidence>
<feature type="transmembrane region" description="Helical" evidence="8">
    <location>
        <begin position="26"/>
        <end position="48"/>
    </location>
</feature>
<dbReference type="EMBL" id="CP026520">
    <property type="protein sequence ID" value="QAV19603.1"/>
    <property type="molecule type" value="Genomic_DNA"/>
</dbReference>
<dbReference type="EMBL" id="JAMDMJ010000013">
    <property type="protein sequence ID" value="MCY9596597.1"/>
    <property type="molecule type" value="Genomic_DNA"/>
</dbReference>
<evidence type="ECO:0000256" key="8">
    <source>
        <dbReference type="SAM" id="Phobius"/>
    </source>
</evidence>
<evidence type="ECO:0000259" key="10">
    <source>
        <dbReference type="PROSITE" id="PS50929"/>
    </source>
</evidence>
<dbReference type="InterPro" id="IPR027417">
    <property type="entry name" value="P-loop_NTPase"/>
</dbReference>
<keyword evidence="7 8" id="KW-0472">Membrane</keyword>
<dbReference type="PROSITE" id="PS50929">
    <property type="entry name" value="ABC_TM1F"/>
    <property type="match status" value="1"/>
</dbReference>
<dbReference type="SUPFAM" id="SSF90123">
    <property type="entry name" value="ABC transporter transmembrane region"/>
    <property type="match status" value="1"/>
</dbReference>
<keyword evidence="6 8" id="KW-1133">Transmembrane helix</keyword>
<dbReference type="GO" id="GO:0005524">
    <property type="term" value="F:ATP binding"/>
    <property type="evidence" value="ECO:0007669"/>
    <property type="project" value="UniProtKB-KW"/>
</dbReference>
<feature type="domain" description="ABC transporter" evidence="9">
    <location>
        <begin position="344"/>
        <end position="577"/>
    </location>
</feature>
<dbReference type="SUPFAM" id="SSF52540">
    <property type="entry name" value="P-loop containing nucleoside triphosphate hydrolases"/>
    <property type="match status" value="1"/>
</dbReference>
<dbReference type="Pfam" id="PF00005">
    <property type="entry name" value="ABC_tran"/>
    <property type="match status" value="1"/>
</dbReference>
<name>A0A410WZ40_9BACL</name>
<evidence type="ECO:0000313" key="14">
    <source>
        <dbReference type="Proteomes" id="UP001527202"/>
    </source>
</evidence>
<dbReference type="Proteomes" id="UP000288943">
    <property type="component" value="Chromosome"/>
</dbReference>
<dbReference type="GO" id="GO:0005886">
    <property type="term" value="C:plasma membrane"/>
    <property type="evidence" value="ECO:0007669"/>
    <property type="project" value="UniProtKB-SubCell"/>
</dbReference>
<dbReference type="GO" id="GO:0015421">
    <property type="term" value="F:ABC-type oligopeptide transporter activity"/>
    <property type="evidence" value="ECO:0007669"/>
    <property type="project" value="TreeGrafter"/>
</dbReference>
<dbReference type="InterPro" id="IPR039421">
    <property type="entry name" value="Type_1_exporter"/>
</dbReference>
<dbReference type="InterPro" id="IPR017871">
    <property type="entry name" value="ABC_transporter-like_CS"/>
</dbReference>
<evidence type="ECO:0000256" key="1">
    <source>
        <dbReference type="ARBA" id="ARBA00004651"/>
    </source>
</evidence>
<feature type="transmembrane region" description="Helical" evidence="8">
    <location>
        <begin position="168"/>
        <end position="187"/>
    </location>
</feature>
<proteinExistence type="inferred from homology"/>
<feature type="transmembrane region" description="Helical" evidence="8">
    <location>
        <begin position="143"/>
        <end position="162"/>
    </location>
</feature>
<evidence type="ECO:0000313" key="13">
    <source>
        <dbReference type="Proteomes" id="UP000288943"/>
    </source>
</evidence>
<comment type="similarity">
    <text evidence="2">Belongs to the ABC transporter superfamily.</text>
</comment>
<evidence type="ECO:0000256" key="4">
    <source>
        <dbReference type="ARBA" id="ARBA00022741"/>
    </source>
</evidence>
<accession>A0A410WZ40</accession>
<dbReference type="FunFam" id="3.40.50.300:FF:000218">
    <property type="entry name" value="Multidrug ABC transporter ATP-binding protein"/>
    <property type="match status" value="1"/>
</dbReference>
<feature type="transmembrane region" description="Helical" evidence="8">
    <location>
        <begin position="68"/>
        <end position="90"/>
    </location>
</feature>
<dbReference type="KEGG" id="pchi:PC41400_18810"/>
<dbReference type="Proteomes" id="UP001527202">
    <property type="component" value="Unassembled WGS sequence"/>
</dbReference>
<dbReference type="PANTHER" id="PTHR43394:SF1">
    <property type="entry name" value="ATP-BINDING CASSETTE SUB-FAMILY B MEMBER 10, MITOCHONDRIAL"/>
    <property type="match status" value="1"/>
</dbReference>
<gene>
    <name evidence="11" type="ORF">M5X16_12515</name>
    <name evidence="12" type="ORF">PC41400_18810</name>
</gene>
<dbReference type="GeneID" id="95376848"/>
<keyword evidence="5 12" id="KW-0067">ATP-binding</keyword>